<protein>
    <submittedName>
        <fullName evidence="1">Uncharacterized protein</fullName>
    </submittedName>
</protein>
<reference evidence="1 2" key="1">
    <citation type="journal article" date="2023" name="Nucleic Acids Res.">
        <title>The hologenome of Daphnia magna reveals possible DNA methylation and microbiome-mediated evolution of the host genome.</title>
        <authorList>
            <person name="Chaturvedi A."/>
            <person name="Li X."/>
            <person name="Dhandapani V."/>
            <person name="Marshall H."/>
            <person name="Kissane S."/>
            <person name="Cuenca-Cambronero M."/>
            <person name="Asole G."/>
            <person name="Calvet F."/>
            <person name="Ruiz-Romero M."/>
            <person name="Marangio P."/>
            <person name="Guigo R."/>
            <person name="Rago D."/>
            <person name="Mirbahai L."/>
            <person name="Eastwood N."/>
            <person name="Colbourne J.K."/>
            <person name="Zhou J."/>
            <person name="Mallon E."/>
            <person name="Orsini L."/>
        </authorList>
    </citation>
    <scope>NUCLEOTIDE SEQUENCE [LARGE SCALE GENOMIC DNA]</scope>
    <source>
        <strain evidence="1">LRV0_1</strain>
    </source>
</reference>
<proteinExistence type="predicted"/>
<dbReference type="Proteomes" id="UP001234178">
    <property type="component" value="Unassembled WGS sequence"/>
</dbReference>
<organism evidence="1 2">
    <name type="scientific">Daphnia magna</name>
    <dbReference type="NCBI Taxonomy" id="35525"/>
    <lineage>
        <taxon>Eukaryota</taxon>
        <taxon>Metazoa</taxon>
        <taxon>Ecdysozoa</taxon>
        <taxon>Arthropoda</taxon>
        <taxon>Crustacea</taxon>
        <taxon>Branchiopoda</taxon>
        <taxon>Diplostraca</taxon>
        <taxon>Cladocera</taxon>
        <taxon>Anomopoda</taxon>
        <taxon>Daphniidae</taxon>
        <taxon>Daphnia</taxon>
    </lineage>
</organism>
<accession>A0ABR0A8A3</accession>
<gene>
    <name evidence="1" type="ORF">OUZ56_003273</name>
</gene>
<dbReference type="EMBL" id="JAOYFB010000036">
    <property type="protein sequence ID" value="KAK4021356.1"/>
    <property type="molecule type" value="Genomic_DNA"/>
</dbReference>
<comment type="caution">
    <text evidence="1">The sequence shown here is derived from an EMBL/GenBank/DDBJ whole genome shotgun (WGS) entry which is preliminary data.</text>
</comment>
<sequence length="75" mass="8634">MFVMKNFLNDSPVFWKPKNKNKIRLCLETGFDECKKSPTCLLSVADKNGCCRGNWRADKGARQFLSATEIYIEVK</sequence>
<name>A0ABR0A8A3_9CRUS</name>
<evidence type="ECO:0000313" key="2">
    <source>
        <dbReference type="Proteomes" id="UP001234178"/>
    </source>
</evidence>
<keyword evidence="2" id="KW-1185">Reference proteome</keyword>
<evidence type="ECO:0000313" key="1">
    <source>
        <dbReference type="EMBL" id="KAK4021356.1"/>
    </source>
</evidence>